<reference evidence="1 2" key="1">
    <citation type="submission" date="2017-11" db="EMBL/GenBank/DDBJ databases">
        <title>De novo assembly and phasing of dikaryotic genomes from two isolates of Puccinia coronata f. sp. avenae, the causal agent of oat crown rust.</title>
        <authorList>
            <person name="Miller M.E."/>
            <person name="Zhang Y."/>
            <person name="Omidvar V."/>
            <person name="Sperschneider J."/>
            <person name="Schwessinger B."/>
            <person name="Raley C."/>
            <person name="Palmer J.M."/>
            <person name="Garnica D."/>
            <person name="Upadhyaya N."/>
            <person name="Rathjen J."/>
            <person name="Taylor J.M."/>
            <person name="Park R.F."/>
            <person name="Dodds P.N."/>
            <person name="Hirsch C.D."/>
            <person name="Kianian S.F."/>
            <person name="Figueroa M."/>
        </authorList>
    </citation>
    <scope>NUCLEOTIDE SEQUENCE [LARGE SCALE GENOMIC DNA]</scope>
    <source>
        <strain evidence="1">12NC29</strain>
    </source>
</reference>
<dbReference type="AlphaFoldDB" id="A0A2N5S831"/>
<evidence type="ECO:0000313" key="1">
    <source>
        <dbReference type="EMBL" id="PLW09400.1"/>
    </source>
</evidence>
<evidence type="ECO:0000313" key="2">
    <source>
        <dbReference type="Proteomes" id="UP000235388"/>
    </source>
</evidence>
<organism evidence="1 2">
    <name type="scientific">Puccinia coronata f. sp. avenae</name>
    <dbReference type="NCBI Taxonomy" id="200324"/>
    <lineage>
        <taxon>Eukaryota</taxon>
        <taxon>Fungi</taxon>
        <taxon>Dikarya</taxon>
        <taxon>Basidiomycota</taxon>
        <taxon>Pucciniomycotina</taxon>
        <taxon>Pucciniomycetes</taxon>
        <taxon>Pucciniales</taxon>
        <taxon>Pucciniaceae</taxon>
        <taxon>Puccinia</taxon>
    </lineage>
</organism>
<proteinExistence type="predicted"/>
<keyword evidence="2" id="KW-1185">Reference proteome</keyword>
<dbReference type="Proteomes" id="UP000235388">
    <property type="component" value="Unassembled WGS sequence"/>
</dbReference>
<comment type="caution">
    <text evidence="1">The sequence shown here is derived from an EMBL/GenBank/DDBJ whole genome shotgun (WGS) entry which is preliminary data.</text>
</comment>
<accession>A0A2N5S831</accession>
<name>A0A2N5S831_9BASI</name>
<gene>
    <name evidence="1" type="ORF">PCANC_28018</name>
</gene>
<dbReference type="EMBL" id="PGCJ01001106">
    <property type="protein sequence ID" value="PLW09400.1"/>
    <property type="molecule type" value="Genomic_DNA"/>
</dbReference>
<sequence>MSRYTCSLGWHQLGIPAGWAGASSVSRYTCSLGWHQLGEQVYLLAGLAPARSVSSVKIQPRVLATTLNITDPSGRETFDEAYDKLVADALTQAGSSHDTATTIRQPPNTTLSSHHCFISTLSSTLPSTIPKQPYRTK</sequence>
<protein>
    <submittedName>
        <fullName evidence="1">Uncharacterized protein</fullName>
    </submittedName>
</protein>